<dbReference type="NCBIfam" id="NF043052">
    <property type="entry name" value="DodecBact"/>
    <property type="match status" value="1"/>
</dbReference>
<dbReference type="RefSeq" id="WP_126554708.1">
    <property type="nucleotide sequence ID" value="NZ_BIFS01000002.1"/>
</dbReference>
<dbReference type="AlphaFoldDB" id="A0A402ASQ4"/>
<dbReference type="InterPro" id="IPR025543">
    <property type="entry name" value="Dodecin-like"/>
</dbReference>
<dbReference type="Pfam" id="PF07311">
    <property type="entry name" value="Dodecin"/>
    <property type="match status" value="1"/>
</dbReference>
<dbReference type="InterPro" id="IPR036694">
    <property type="entry name" value="Dodecin-like_sf"/>
</dbReference>
<dbReference type="InterPro" id="IPR009923">
    <property type="entry name" value="Dodecin"/>
</dbReference>
<reference evidence="2" key="1">
    <citation type="submission" date="2018-12" db="EMBL/GenBank/DDBJ databases">
        <title>Tengunoibacter tsumagoiensis gen. nov., sp. nov., Dictyobacter kobayashii sp. nov., D. alpinus sp. nov., and D. joshuensis sp. nov. and description of Dictyobacteraceae fam. nov. within the order Ktedonobacterales isolated from Tengu-no-mugimeshi.</title>
        <authorList>
            <person name="Wang C.M."/>
            <person name="Zheng Y."/>
            <person name="Sakai Y."/>
            <person name="Toyoda A."/>
            <person name="Minakuchi Y."/>
            <person name="Abe K."/>
            <person name="Yokota A."/>
            <person name="Yabe S."/>
        </authorList>
    </citation>
    <scope>NUCLEOTIDE SEQUENCE [LARGE SCALE GENOMIC DNA]</scope>
    <source>
        <strain evidence="2">Uno11</strain>
    </source>
</reference>
<dbReference type="Proteomes" id="UP000287188">
    <property type="component" value="Unassembled WGS sequence"/>
</dbReference>
<protein>
    <submittedName>
        <fullName evidence="1">Dodecin</fullName>
    </submittedName>
</protein>
<keyword evidence="2" id="KW-1185">Reference proteome</keyword>
<dbReference type="SUPFAM" id="SSF89807">
    <property type="entry name" value="Dodecin-like"/>
    <property type="match status" value="1"/>
</dbReference>
<dbReference type="InterPro" id="IPR050049">
    <property type="entry name" value="Dodecin_bact"/>
</dbReference>
<dbReference type="OrthoDB" id="1707990at2"/>
<dbReference type="PANTHER" id="PTHR39324:SF1">
    <property type="entry name" value="CALCIUM DODECIN"/>
    <property type="match status" value="1"/>
</dbReference>
<comment type="caution">
    <text evidence="1">The sequence shown here is derived from an EMBL/GenBank/DDBJ whole genome shotgun (WGS) entry which is preliminary data.</text>
</comment>
<name>A0A402ASQ4_9CHLR</name>
<dbReference type="PANTHER" id="PTHR39324">
    <property type="entry name" value="CALCIUM DODECIN"/>
    <property type="match status" value="1"/>
</dbReference>
<sequence length="70" mass="8025">MSTHEAKIYRKTELVGTSSVGFDDAVRRAVARAQKTLRHVQWFEVKEQRGRIDEGSIEYQVTVEIGFALE</sequence>
<gene>
    <name evidence="1" type="ORF">KDK_59460</name>
</gene>
<accession>A0A402ASQ4</accession>
<evidence type="ECO:0000313" key="1">
    <source>
        <dbReference type="EMBL" id="GCE22146.1"/>
    </source>
</evidence>
<evidence type="ECO:0000313" key="2">
    <source>
        <dbReference type="Proteomes" id="UP000287188"/>
    </source>
</evidence>
<proteinExistence type="predicted"/>
<organism evidence="1 2">
    <name type="scientific">Dictyobacter kobayashii</name>
    <dbReference type="NCBI Taxonomy" id="2014872"/>
    <lineage>
        <taxon>Bacteria</taxon>
        <taxon>Bacillati</taxon>
        <taxon>Chloroflexota</taxon>
        <taxon>Ktedonobacteria</taxon>
        <taxon>Ktedonobacterales</taxon>
        <taxon>Dictyobacteraceae</taxon>
        <taxon>Dictyobacter</taxon>
    </lineage>
</organism>
<dbReference type="Gene3D" id="3.30.1660.10">
    <property type="entry name" value="Flavin-binding protein dodecin"/>
    <property type="match status" value="1"/>
</dbReference>
<dbReference type="EMBL" id="BIFS01000002">
    <property type="protein sequence ID" value="GCE22146.1"/>
    <property type="molecule type" value="Genomic_DNA"/>
</dbReference>